<accession>A0A8C3QEX9</accession>
<organism evidence="6 7">
    <name type="scientific">Cyanoderma ruficeps</name>
    <name type="common">rufous-capped babbler</name>
    <dbReference type="NCBI Taxonomy" id="181631"/>
    <lineage>
        <taxon>Eukaryota</taxon>
        <taxon>Metazoa</taxon>
        <taxon>Chordata</taxon>
        <taxon>Craniata</taxon>
        <taxon>Vertebrata</taxon>
        <taxon>Euteleostomi</taxon>
        <taxon>Archelosauria</taxon>
        <taxon>Archosauria</taxon>
        <taxon>Dinosauria</taxon>
        <taxon>Saurischia</taxon>
        <taxon>Theropoda</taxon>
        <taxon>Coelurosauria</taxon>
        <taxon>Aves</taxon>
        <taxon>Neognathae</taxon>
        <taxon>Neoaves</taxon>
        <taxon>Telluraves</taxon>
        <taxon>Australaves</taxon>
        <taxon>Passeriformes</taxon>
        <taxon>Sylvioidea</taxon>
        <taxon>Timaliidae</taxon>
        <taxon>Cyanoderma</taxon>
    </lineage>
</organism>
<dbReference type="Ensembl" id="ENSCRFT00000001259.1">
    <property type="protein sequence ID" value="ENSCRFP00000001207.1"/>
    <property type="gene ID" value="ENSCRFG00000001022.1"/>
</dbReference>
<evidence type="ECO:0000313" key="6">
    <source>
        <dbReference type="Ensembl" id="ENSCRFP00000001207.1"/>
    </source>
</evidence>
<evidence type="ECO:0000259" key="5">
    <source>
        <dbReference type="PROSITE" id="PS51460"/>
    </source>
</evidence>
<dbReference type="Proteomes" id="UP000694396">
    <property type="component" value="Unplaced"/>
</dbReference>
<evidence type="ECO:0000256" key="2">
    <source>
        <dbReference type="ARBA" id="ARBA00022490"/>
    </source>
</evidence>
<dbReference type="PROSITE" id="PS51460">
    <property type="entry name" value="GAR"/>
    <property type="match status" value="1"/>
</dbReference>
<comment type="subcellular location">
    <subcellularLocation>
        <location evidence="1">Cytoplasm</location>
        <location evidence="1">Cytoskeleton</location>
    </subcellularLocation>
</comment>
<keyword evidence="2" id="KW-0963">Cytoplasm</keyword>
<feature type="compositionally biased region" description="Basic residues" evidence="4">
    <location>
        <begin position="441"/>
        <end position="460"/>
    </location>
</feature>
<evidence type="ECO:0000256" key="1">
    <source>
        <dbReference type="ARBA" id="ARBA00004245"/>
    </source>
</evidence>
<feature type="compositionally biased region" description="Low complexity" evidence="4">
    <location>
        <begin position="124"/>
        <end position="136"/>
    </location>
</feature>
<dbReference type="Gene3D" id="3.30.920.20">
    <property type="entry name" value="Gas2-like domain"/>
    <property type="match status" value="1"/>
</dbReference>
<evidence type="ECO:0000313" key="7">
    <source>
        <dbReference type="Proteomes" id="UP000694396"/>
    </source>
</evidence>
<dbReference type="InterPro" id="IPR003108">
    <property type="entry name" value="GAR_dom"/>
</dbReference>
<dbReference type="GO" id="GO:0005856">
    <property type="term" value="C:cytoskeleton"/>
    <property type="evidence" value="ECO:0007669"/>
    <property type="project" value="UniProtKB-SubCell"/>
</dbReference>
<dbReference type="InterPro" id="IPR036534">
    <property type="entry name" value="GAR_dom_sf"/>
</dbReference>
<reference evidence="6" key="2">
    <citation type="submission" date="2025-09" db="UniProtKB">
        <authorList>
            <consortium name="Ensembl"/>
        </authorList>
    </citation>
    <scope>IDENTIFICATION</scope>
</reference>
<sequence length="515" mass="54215">GWDTLEHYLDKHDPCRCTSLSHKQAWKARSPQQQVQHEVRLCPAPGAAARSPQPALLVSRSQSPLPPVTWGGRATPAPRCPVTPSPEGSGRRPGASPQREPAQPRRAPSGRLREPPAVPPARQPPSSRSPARSSSPGHGARARALTPSRLSLPNGPGVPRAPQGTSAGKTPPVAPAPGRAAAPSPRTVPAPPGNAQQRRKPSVVDARPQETRAPTAVTSRARSPLKACAPSPPNVCSSSSHRDAPGDPQALQSPREGRRRALGRGRQPSPRNSPGQPPKLDRGVKPPIKANPAPSRPPSPLGRSAEGCRGCPQGTRQCHPAPTPRAGGAEGPRGPEGEAGGARGPGSGAEGRRGCCGNTQPPSYDRVVEELSRGPQPLRPVGMGSQVPKTPARAPPQLPAPGEAERPGLGGQTPRGPRADNVAKPRRCLKKPERVPSIYKLKLRPKVRPRRDHRPGKRPSRIPTPLGHRPPAPRGQHRPPGPPRAPQTGSTRPTAEPSLGDSGTWLTDDDEESWV</sequence>
<dbReference type="GO" id="GO:0008017">
    <property type="term" value="F:microtubule binding"/>
    <property type="evidence" value="ECO:0007669"/>
    <property type="project" value="InterPro"/>
</dbReference>
<feature type="compositionally biased region" description="Low complexity" evidence="4">
    <location>
        <begin position="95"/>
        <end position="109"/>
    </location>
</feature>
<feature type="compositionally biased region" description="Gly residues" evidence="4">
    <location>
        <begin position="337"/>
        <end position="349"/>
    </location>
</feature>
<keyword evidence="3" id="KW-0206">Cytoskeleton</keyword>
<feature type="domain" description="GAR" evidence="5">
    <location>
        <begin position="1"/>
        <end position="16"/>
    </location>
</feature>
<feature type="region of interest" description="Disordered" evidence="4">
    <location>
        <begin position="43"/>
        <end position="515"/>
    </location>
</feature>
<protein>
    <recommendedName>
        <fullName evidence="5">GAR domain-containing protein</fullName>
    </recommendedName>
</protein>
<name>A0A8C3QEX9_9PASS</name>
<proteinExistence type="predicted"/>
<evidence type="ECO:0000256" key="3">
    <source>
        <dbReference type="ARBA" id="ARBA00023212"/>
    </source>
</evidence>
<dbReference type="Pfam" id="PF02187">
    <property type="entry name" value="GAS2"/>
    <property type="match status" value="1"/>
</dbReference>
<reference evidence="6" key="1">
    <citation type="submission" date="2025-08" db="UniProtKB">
        <authorList>
            <consortium name="Ensembl"/>
        </authorList>
    </citation>
    <scope>IDENTIFICATION</scope>
</reference>
<feature type="compositionally biased region" description="Low complexity" evidence="4">
    <location>
        <begin position="176"/>
        <end position="185"/>
    </location>
</feature>
<evidence type="ECO:0000256" key="4">
    <source>
        <dbReference type="SAM" id="MobiDB-lite"/>
    </source>
</evidence>
<feature type="compositionally biased region" description="Pro residues" evidence="4">
    <location>
        <begin position="468"/>
        <end position="485"/>
    </location>
</feature>
<keyword evidence="7" id="KW-1185">Reference proteome</keyword>
<dbReference type="AlphaFoldDB" id="A0A8C3QEX9"/>